<dbReference type="SMART" id="SM01209">
    <property type="entry name" value="GARS_A"/>
    <property type="match status" value="1"/>
</dbReference>
<dbReference type="Gene3D" id="3.40.50.20">
    <property type="match status" value="1"/>
</dbReference>
<name>A0AAU3HP75_9ACTN</name>
<evidence type="ECO:0000256" key="3">
    <source>
        <dbReference type="ARBA" id="ARBA00022840"/>
    </source>
</evidence>
<dbReference type="AlphaFoldDB" id="A0AAU3HP75"/>
<dbReference type="SUPFAM" id="SSF56059">
    <property type="entry name" value="Glutathione synthetase ATP-binding domain-like"/>
    <property type="match status" value="2"/>
</dbReference>
<protein>
    <submittedName>
        <fullName evidence="7">ATP-grasp domain-containing protein</fullName>
    </submittedName>
</protein>
<dbReference type="GO" id="GO:0016874">
    <property type="term" value="F:ligase activity"/>
    <property type="evidence" value="ECO:0007669"/>
    <property type="project" value="UniProtKB-KW"/>
</dbReference>
<reference evidence="7" key="1">
    <citation type="submission" date="2022-10" db="EMBL/GenBank/DDBJ databases">
        <title>The complete genomes of actinobacterial strains from the NBC collection.</title>
        <authorList>
            <person name="Joergensen T.S."/>
            <person name="Alvarez Arevalo M."/>
            <person name="Sterndorff E.B."/>
            <person name="Faurdal D."/>
            <person name="Vuksanovic O."/>
            <person name="Mourched A.-S."/>
            <person name="Charusanti P."/>
            <person name="Shaw S."/>
            <person name="Blin K."/>
            <person name="Weber T."/>
        </authorList>
    </citation>
    <scope>NUCLEOTIDE SEQUENCE</scope>
    <source>
        <strain evidence="7">NBC_01393</strain>
    </source>
</reference>
<dbReference type="InterPro" id="IPR052032">
    <property type="entry name" value="ATP-dep_AA_Ligase"/>
</dbReference>
<accession>A0AAU3HP75</accession>
<proteinExistence type="predicted"/>
<dbReference type="PROSITE" id="PS50975">
    <property type="entry name" value="ATP_GRASP"/>
    <property type="match status" value="2"/>
</dbReference>
<feature type="domain" description="ATP-grasp" evidence="6">
    <location>
        <begin position="573"/>
        <end position="774"/>
    </location>
</feature>
<evidence type="ECO:0000313" key="7">
    <source>
        <dbReference type="EMBL" id="WTZ06959.1"/>
    </source>
</evidence>
<gene>
    <name evidence="7" type="ORF">OG699_02430</name>
</gene>
<keyword evidence="3 4" id="KW-0067">ATP-binding</keyword>
<dbReference type="InterPro" id="IPR011761">
    <property type="entry name" value="ATP-grasp"/>
</dbReference>
<dbReference type="EMBL" id="CP109546">
    <property type="protein sequence ID" value="WTZ06959.1"/>
    <property type="molecule type" value="Genomic_DNA"/>
</dbReference>
<dbReference type="GO" id="GO:0046872">
    <property type="term" value="F:metal ion binding"/>
    <property type="evidence" value="ECO:0007669"/>
    <property type="project" value="InterPro"/>
</dbReference>
<dbReference type="Gene3D" id="3.30.470.20">
    <property type="entry name" value="ATP-grasp fold, B domain"/>
    <property type="match status" value="2"/>
</dbReference>
<dbReference type="InterPro" id="IPR040570">
    <property type="entry name" value="LAL_C2"/>
</dbReference>
<evidence type="ECO:0000256" key="5">
    <source>
        <dbReference type="SAM" id="MobiDB-lite"/>
    </source>
</evidence>
<feature type="region of interest" description="Disordered" evidence="5">
    <location>
        <begin position="413"/>
        <end position="440"/>
    </location>
</feature>
<dbReference type="GO" id="GO:0005524">
    <property type="term" value="F:ATP binding"/>
    <property type="evidence" value="ECO:0007669"/>
    <property type="project" value="UniProtKB-UniRule"/>
</dbReference>
<sequence>MTAPAPADDRPRLLMVMPYRQFVRKAQAEGFWVGALWDPRLESPEYLDDVRELADLFVTVDFGDTELLRRTLREVAREHHATVIYHIGREETMVTAYEVAEDLHAEVNPAAAIRHLVDKHAMRDLLARRGLSPVSFEAAPTRHEVPEAVERIGYPAVVKPTALAGSRGVFLWQDAEDRSAWSALVDQYGYDGPFLVEEYLRGPEYSVETLSKDGRHLVVGVTEKVLGPPPLFVEVGHVHPAPLPEDRRRTIEDLTTEFLTACGYRFGPAHTEVIWTPHGPRIVESQARLGGDRIPRLVELATGLDIEQAIFTGLAGTAAEPVVSQATAIVRFFTFPPGRVGEIRGLEAAAELGHVDELTIRLRPGDTVAAVRDSKSRHGHVIVSGPTPEEARARCAQVLSAIEVVIDGTPVRADGRAAAPERAPSVTRPPTPQKGKDHAELPTDDTEVAMTAAPTDAQVVFVGYNAAYLRAIDGRIPSRSVVVIEEPDIIRKRELGEAAARFDCLDRIVPASYQQSTEALDLAAELTASRTVAAVVPGLEYAVPAAAALAEKLGLPGATEAAAQALRDKVRLREVSGAGGVRNPRWREVHGPADILEFAGDGPVVVKPANRQASVGVQLLDSVDATTAAQAWERTSSAAEYEQVPDRQLAWRFLAEERLQGPEYSVEALVQRGEIVFQNNTAKTVIPGPYPVELGHLLPAPLDPDTQAAFATAMRALVTSIGFGTGILHAEWILTDSGPTLVECAGRCPGDYLVDLVDLAYDTRIRLTLIDLLAGRPVTLPRSSQRTSAIRFLAAGPGTVTEVEGVDTARALPGVQVVEVDVEPGQEVRPWASSWDRAGHVIATGPDANTTRHRVLDAETAIRIATD</sequence>
<evidence type="ECO:0000256" key="4">
    <source>
        <dbReference type="PROSITE-ProRule" id="PRU00409"/>
    </source>
</evidence>
<keyword evidence="1" id="KW-0436">Ligase</keyword>
<dbReference type="PANTHER" id="PTHR43585:SF2">
    <property type="entry name" value="ATP-GRASP ENZYME FSQD"/>
    <property type="match status" value="1"/>
</dbReference>
<dbReference type="PANTHER" id="PTHR43585">
    <property type="entry name" value="FUMIPYRROLE BIOSYNTHESIS PROTEIN C"/>
    <property type="match status" value="1"/>
</dbReference>
<feature type="domain" description="ATP-grasp" evidence="6">
    <location>
        <begin position="123"/>
        <end position="315"/>
    </location>
</feature>
<dbReference type="Pfam" id="PF13535">
    <property type="entry name" value="ATP-grasp_4"/>
    <property type="match status" value="2"/>
</dbReference>
<evidence type="ECO:0000256" key="2">
    <source>
        <dbReference type="ARBA" id="ARBA00022741"/>
    </source>
</evidence>
<dbReference type="Pfam" id="PF18603">
    <property type="entry name" value="LAL_C2"/>
    <property type="match status" value="2"/>
</dbReference>
<keyword evidence="2 4" id="KW-0547">Nucleotide-binding</keyword>
<organism evidence="7">
    <name type="scientific">Streptomyces sp. NBC_01393</name>
    <dbReference type="NCBI Taxonomy" id="2903851"/>
    <lineage>
        <taxon>Bacteria</taxon>
        <taxon>Bacillati</taxon>
        <taxon>Actinomycetota</taxon>
        <taxon>Actinomycetes</taxon>
        <taxon>Kitasatosporales</taxon>
        <taxon>Streptomycetaceae</taxon>
        <taxon>Streptomyces</taxon>
    </lineage>
</organism>
<evidence type="ECO:0000259" key="6">
    <source>
        <dbReference type="PROSITE" id="PS50975"/>
    </source>
</evidence>
<evidence type="ECO:0000256" key="1">
    <source>
        <dbReference type="ARBA" id="ARBA00022598"/>
    </source>
</evidence>